<dbReference type="Gene3D" id="3.40.50.720">
    <property type="entry name" value="NAD(P)-binding Rossmann-like Domain"/>
    <property type="match status" value="1"/>
</dbReference>
<evidence type="ECO:0000259" key="1">
    <source>
        <dbReference type="Pfam" id="PF13460"/>
    </source>
</evidence>
<name>A0A1Q8CUZ7_9PSEU</name>
<dbReference type="InterPro" id="IPR036291">
    <property type="entry name" value="NAD(P)-bd_dom_sf"/>
</dbReference>
<evidence type="ECO:0000313" key="3">
    <source>
        <dbReference type="Proteomes" id="UP000185596"/>
    </source>
</evidence>
<accession>A0A1Q8CUZ7</accession>
<dbReference type="AlphaFoldDB" id="A0A1Q8CUZ7"/>
<dbReference type="STRING" id="1912961.BU204_07540"/>
<organism evidence="2 3">
    <name type="scientific">Actinophytocola xanthii</name>
    <dbReference type="NCBI Taxonomy" id="1912961"/>
    <lineage>
        <taxon>Bacteria</taxon>
        <taxon>Bacillati</taxon>
        <taxon>Actinomycetota</taxon>
        <taxon>Actinomycetes</taxon>
        <taxon>Pseudonocardiales</taxon>
        <taxon>Pseudonocardiaceae</taxon>
    </lineage>
</organism>
<dbReference type="InterPro" id="IPR051604">
    <property type="entry name" value="Ergot_Alk_Oxidoreductase"/>
</dbReference>
<feature type="domain" description="NAD(P)-binding" evidence="1">
    <location>
        <begin position="6"/>
        <end position="180"/>
    </location>
</feature>
<dbReference type="Gene3D" id="3.90.25.10">
    <property type="entry name" value="UDP-galactose 4-epimerase, domain 1"/>
    <property type="match status" value="1"/>
</dbReference>
<dbReference type="RefSeq" id="WP_075124853.1">
    <property type="nucleotide sequence ID" value="NZ_MSIE01000009.1"/>
</dbReference>
<dbReference type="Proteomes" id="UP000185596">
    <property type="component" value="Unassembled WGS sequence"/>
</dbReference>
<dbReference type="SUPFAM" id="SSF51735">
    <property type="entry name" value="NAD(P)-binding Rossmann-fold domains"/>
    <property type="match status" value="1"/>
</dbReference>
<dbReference type="InterPro" id="IPR016040">
    <property type="entry name" value="NAD(P)-bd_dom"/>
</dbReference>
<protein>
    <submittedName>
        <fullName evidence="2">NAD(P)-dependent oxidoreductase</fullName>
    </submittedName>
</protein>
<dbReference type="Pfam" id="PF13460">
    <property type="entry name" value="NAD_binding_10"/>
    <property type="match status" value="1"/>
</dbReference>
<sequence>MILVTGATGTVGTHLVPALTARGAAVRAMTRDPAAAPVASGVEVVRGDFDDPASLAAAVAGVRAVFLLTAPPTPTPDHDLAMLAAARAAGVATVVKLSAIGTGETVDGRTVGAWHLRAEQGLRSSGLAWTVLRPSSFASNLLAFADTVAAGGPVPNLTGTARQGVVDPRDVAAAAAEVLTGRGHEGRTYTLTGPEPIGVPDQARVLSSVLGRTVTTVDVPLEVAREQLLGSGTDRAAVDAILTGVAWARAGHNAVVTQDVPRLLGRPATTFAAWANDHRDAFGARNPSGSAHVVS</sequence>
<reference evidence="2 3" key="1">
    <citation type="submission" date="2016-12" db="EMBL/GenBank/DDBJ databases">
        <title>The draft genome sequence of Actinophytocola sp. 11-183.</title>
        <authorList>
            <person name="Wang W."/>
            <person name="Yuan L."/>
        </authorList>
    </citation>
    <scope>NUCLEOTIDE SEQUENCE [LARGE SCALE GENOMIC DNA]</scope>
    <source>
        <strain evidence="2 3">11-183</strain>
    </source>
</reference>
<dbReference type="PANTHER" id="PTHR43162">
    <property type="match status" value="1"/>
</dbReference>
<keyword evidence="3" id="KW-1185">Reference proteome</keyword>
<gene>
    <name evidence="2" type="ORF">BU204_07540</name>
</gene>
<dbReference type="PANTHER" id="PTHR43162:SF1">
    <property type="entry name" value="PRESTALK A DIFFERENTIATION PROTEIN A"/>
    <property type="match status" value="1"/>
</dbReference>
<proteinExistence type="predicted"/>
<comment type="caution">
    <text evidence="2">The sequence shown here is derived from an EMBL/GenBank/DDBJ whole genome shotgun (WGS) entry which is preliminary data.</text>
</comment>
<evidence type="ECO:0000313" key="2">
    <source>
        <dbReference type="EMBL" id="OLF18182.1"/>
    </source>
</evidence>
<dbReference type="EMBL" id="MSIE01000009">
    <property type="protein sequence ID" value="OLF18182.1"/>
    <property type="molecule type" value="Genomic_DNA"/>
</dbReference>
<dbReference type="OrthoDB" id="3207931at2"/>